<feature type="transmembrane region" description="Helical" evidence="5">
    <location>
        <begin position="6"/>
        <end position="28"/>
    </location>
</feature>
<organism evidence="7 8">
    <name type="scientific">Microcaecilia unicolor</name>
    <dbReference type="NCBI Taxonomy" id="1415580"/>
    <lineage>
        <taxon>Eukaryota</taxon>
        <taxon>Metazoa</taxon>
        <taxon>Chordata</taxon>
        <taxon>Craniata</taxon>
        <taxon>Vertebrata</taxon>
        <taxon>Euteleostomi</taxon>
        <taxon>Amphibia</taxon>
        <taxon>Gymnophiona</taxon>
        <taxon>Siphonopidae</taxon>
        <taxon>Microcaecilia</taxon>
    </lineage>
</organism>
<dbReference type="InterPro" id="IPR029280">
    <property type="entry name" value="LNP1"/>
</dbReference>
<evidence type="ECO:0000256" key="5">
    <source>
        <dbReference type="SAM" id="Phobius"/>
    </source>
</evidence>
<accession>A0A6P7Y4U8</accession>
<protein>
    <submittedName>
        <fullName evidence="8">Uncharacterized RING finger protein C548.05c-like isoform X1</fullName>
    </submittedName>
</protein>
<dbReference type="RefSeq" id="XP_030059933.1">
    <property type="nucleotide sequence ID" value="XM_030204073.1"/>
</dbReference>
<evidence type="ECO:0000259" key="6">
    <source>
        <dbReference type="PROSITE" id="PS50089"/>
    </source>
</evidence>
<name>A0A6P7Y4U8_9AMPH</name>
<proteinExistence type="predicted"/>
<dbReference type="InterPro" id="IPR013083">
    <property type="entry name" value="Znf_RING/FYVE/PHD"/>
</dbReference>
<dbReference type="PANTHER" id="PTHR17550">
    <property type="entry name" value="E3 UBIQUITIN-PROTEIN LIGASE TTC3"/>
    <property type="match status" value="1"/>
</dbReference>
<dbReference type="Proteomes" id="UP000515156">
    <property type="component" value="Chromosome 5"/>
</dbReference>
<evidence type="ECO:0000313" key="7">
    <source>
        <dbReference type="Proteomes" id="UP000515156"/>
    </source>
</evidence>
<dbReference type="OrthoDB" id="8062037at2759"/>
<evidence type="ECO:0000256" key="4">
    <source>
        <dbReference type="PROSITE-ProRule" id="PRU00175"/>
    </source>
</evidence>
<keyword evidence="2 4" id="KW-0863">Zinc-finger</keyword>
<evidence type="ECO:0000256" key="2">
    <source>
        <dbReference type="ARBA" id="ARBA00022771"/>
    </source>
</evidence>
<dbReference type="KEGG" id="muo:115470684"/>
<dbReference type="GO" id="GO:0008270">
    <property type="term" value="F:zinc ion binding"/>
    <property type="evidence" value="ECO:0007669"/>
    <property type="project" value="UniProtKB-KW"/>
</dbReference>
<dbReference type="SMART" id="SM00184">
    <property type="entry name" value="RING"/>
    <property type="match status" value="1"/>
</dbReference>
<sequence>MSFHFAFISLTVSFLFLSNFIFSFLQYYRLVPDHYQNFFQGEEGQLSAIHVARLHTALKEPSPVYLKGCEETREDKDFNCSDHMKPHKMLLMESPLQGSKVPKKSSNSLQFLESFGKQFHFRSRHPTSLDEDEDPCLICHDDLQTSSIRELHCGHRFHKECIEKWLDMKQTCPTCRSQTLLPQ</sequence>
<dbReference type="PANTHER" id="PTHR17550:SF4">
    <property type="entry name" value="E3 UBIQUITIN-PROTEIN LIGASE TTC3"/>
    <property type="match status" value="1"/>
</dbReference>
<dbReference type="InterPro" id="IPR001841">
    <property type="entry name" value="Znf_RING"/>
</dbReference>
<dbReference type="Pfam" id="PF15419">
    <property type="entry name" value="LNP1"/>
    <property type="match status" value="1"/>
</dbReference>
<dbReference type="PROSITE" id="PS50089">
    <property type="entry name" value="ZF_RING_2"/>
    <property type="match status" value="1"/>
</dbReference>
<feature type="domain" description="RING-type" evidence="6">
    <location>
        <begin position="136"/>
        <end position="176"/>
    </location>
</feature>
<dbReference type="AlphaFoldDB" id="A0A6P7Y4U8"/>
<keyword evidence="7" id="KW-1185">Reference proteome</keyword>
<keyword evidence="5" id="KW-0472">Membrane</keyword>
<evidence type="ECO:0000313" key="8">
    <source>
        <dbReference type="RefSeq" id="XP_030059933.1"/>
    </source>
</evidence>
<reference evidence="8" key="1">
    <citation type="submission" date="2025-08" db="UniProtKB">
        <authorList>
            <consortium name="RefSeq"/>
        </authorList>
    </citation>
    <scope>IDENTIFICATION</scope>
</reference>
<dbReference type="GeneID" id="115470684"/>
<keyword evidence="5" id="KW-1133">Transmembrane helix</keyword>
<evidence type="ECO:0000256" key="1">
    <source>
        <dbReference type="ARBA" id="ARBA00022723"/>
    </source>
</evidence>
<gene>
    <name evidence="8" type="primary">LOC115470684</name>
</gene>
<keyword evidence="5" id="KW-0812">Transmembrane</keyword>
<dbReference type="Pfam" id="PF13639">
    <property type="entry name" value="zf-RING_2"/>
    <property type="match status" value="1"/>
</dbReference>
<dbReference type="SUPFAM" id="SSF57850">
    <property type="entry name" value="RING/U-box"/>
    <property type="match status" value="1"/>
</dbReference>
<keyword evidence="3" id="KW-0862">Zinc</keyword>
<dbReference type="InParanoid" id="A0A6P7Y4U8"/>
<dbReference type="Gene3D" id="3.30.40.10">
    <property type="entry name" value="Zinc/RING finger domain, C3HC4 (zinc finger)"/>
    <property type="match status" value="1"/>
</dbReference>
<keyword evidence="1" id="KW-0479">Metal-binding</keyword>
<evidence type="ECO:0000256" key="3">
    <source>
        <dbReference type="ARBA" id="ARBA00022833"/>
    </source>
</evidence>